<dbReference type="InterPro" id="IPR036388">
    <property type="entry name" value="WH-like_DNA-bd_sf"/>
</dbReference>
<dbReference type="Gene3D" id="1.10.10.10">
    <property type="entry name" value="Winged helix-like DNA-binding domain superfamily/Winged helix DNA-binding domain"/>
    <property type="match status" value="1"/>
</dbReference>
<dbReference type="AlphaFoldDB" id="A0A918AQJ6"/>
<dbReference type="InterPro" id="IPR036217">
    <property type="entry name" value="MethylDNA_cys_MeTrfase_DNAb"/>
</dbReference>
<feature type="domain" description="GmrSD restriction endonucleases C-terminal" evidence="2">
    <location>
        <begin position="410"/>
        <end position="551"/>
    </location>
</feature>
<evidence type="ECO:0000259" key="1">
    <source>
        <dbReference type="Pfam" id="PF03235"/>
    </source>
</evidence>
<gene>
    <name evidence="3" type="ORF">GCM10010185_53700</name>
</gene>
<evidence type="ECO:0000313" key="3">
    <source>
        <dbReference type="EMBL" id="GGP73428.1"/>
    </source>
</evidence>
<reference evidence="3" key="1">
    <citation type="journal article" date="2014" name="Int. J. Syst. Evol. Microbiol.">
        <title>Complete genome sequence of Corynebacterium casei LMG S-19264T (=DSM 44701T), isolated from a smear-ripened cheese.</title>
        <authorList>
            <consortium name="US DOE Joint Genome Institute (JGI-PGF)"/>
            <person name="Walter F."/>
            <person name="Albersmeier A."/>
            <person name="Kalinowski J."/>
            <person name="Ruckert C."/>
        </authorList>
    </citation>
    <scope>NUCLEOTIDE SEQUENCE</scope>
    <source>
        <strain evidence="3">JCM 3313</strain>
    </source>
</reference>
<feature type="domain" description="GmrSD restriction endonucleases N-terminal" evidence="1">
    <location>
        <begin position="9"/>
        <end position="224"/>
    </location>
</feature>
<evidence type="ECO:0008006" key="5">
    <source>
        <dbReference type="Google" id="ProtNLM"/>
    </source>
</evidence>
<keyword evidence="4" id="KW-1185">Reference proteome</keyword>
<accession>A0A918AQJ6</accession>
<dbReference type="SUPFAM" id="SSF46767">
    <property type="entry name" value="Methylated DNA-protein cysteine methyltransferase, C-terminal domain"/>
    <property type="match status" value="1"/>
</dbReference>
<dbReference type="InterPro" id="IPR011089">
    <property type="entry name" value="GmrSD_C"/>
</dbReference>
<dbReference type="RefSeq" id="WP_189226084.1">
    <property type="nucleotide sequence ID" value="NZ_BMRG01000013.1"/>
</dbReference>
<evidence type="ECO:0000313" key="4">
    <source>
        <dbReference type="Proteomes" id="UP000639606"/>
    </source>
</evidence>
<protein>
    <recommendedName>
        <fullName evidence="5">6-O-methylguanine DNA methyltransferase-like protein</fullName>
    </recommendedName>
</protein>
<sequence length="689" mass="77676">MKASETTLRSLLQGERQYVVPLYQRPYSWERKDLDQLWQDIIGVVDSGGTASHFLGSVVLAPSPANTPAGVQVWLVVDGQQRLTTLSILLCAIRDHVRGEDARLAEKIDDLYLFNRFADGQERYTLLPTQADRPSWIKLLERAPDAGGTDRIGEAYRFFRKALVTVDDPEDPHDIARIEQAIAGQLSIVEIAAHPDDNVHRIFESLNHTGQPLTQADLLRNYLFMRLPTRADHVYRQQWLPLQELLTTKQLEELVWLDLVLRGDDRATQDAVYQAQQQRLGKLSGEDEIEDWVTELHHKARLFRRILAPETEPDPALRRALDRLRRWAAQVVHPIALLVMTAHHNGHLTAWEATRALRVVESFLVRRMIVGIGTTGTNRILMTLVKELGDVVPTAEEITRALSGPRKKFPSDQLVRDAVLVNNFYWMGRGPQRTFVLRCLEEDYNHDEPIDFANSKLTIEHVLPQSPTQEWRDMLTEELSGDETPEDLHARLVHTLGNLTLTAYNGKLANDGFAAKKKILRDSGMAMNREIADAERWGAKEIRERSRALAERALRIWPGPLDAADDIPIEPRWRKLTEVLACIPAGRWTSYSDVAEVIGSHPVSVGSRLGGSAIPNAHRVLRGSGEVSPDFRWPDPDRTDDPVTVLRAEGVEFDAKGRASAQQRLTAVDLARLADLDVDVPELASKSVD</sequence>
<dbReference type="EMBL" id="BMRG01000013">
    <property type="protein sequence ID" value="GGP73428.1"/>
    <property type="molecule type" value="Genomic_DNA"/>
</dbReference>
<dbReference type="Proteomes" id="UP000639606">
    <property type="component" value="Unassembled WGS sequence"/>
</dbReference>
<reference evidence="3" key="2">
    <citation type="submission" date="2020-09" db="EMBL/GenBank/DDBJ databases">
        <authorList>
            <person name="Sun Q."/>
            <person name="Ohkuma M."/>
        </authorList>
    </citation>
    <scope>NUCLEOTIDE SEQUENCE</scope>
    <source>
        <strain evidence="3">JCM 3313</strain>
    </source>
</reference>
<dbReference type="PANTHER" id="PTHR35149">
    <property type="entry name" value="SLL5132 PROTEIN"/>
    <property type="match status" value="1"/>
</dbReference>
<dbReference type="Pfam" id="PF07510">
    <property type="entry name" value="GmrSD_C"/>
    <property type="match status" value="1"/>
</dbReference>
<evidence type="ECO:0000259" key="2">
    <source>
        <dbReference type="Pfam" id="PF07510"/>
    </source>
</evidence>
<comment type="caution">
    <text evidence="3">The sequence shown here is derived from an EMBL/GenBank/DDBJ whole genome shotgun (WGS) entry which is preliminary data.</text>
</comment>
<dbReference type="PANTHER" id="PTHR35149:SF2">
    <property type="entry name" value="DUF262 DOMAIN-CONTAINING PROTEIN"/>
    <property type="match status" value="1"/>
</dbReference>
<organism evidence="3 4">
    <name type="scientific">Saccharothrix coeruleofusca</name>
    <dbReference type="NCBI Taxonomy" id="33919"/>
    <lineage>
        <taxon>Bacteria</taxon>
        <taxon>Bacillati</taxon>
        <taxon>Actinomycetota</taxon>
        <taxon>Actinomycetes</taxon>
        <taxon>Pseudonocardiales</taxon>
        <taxon>Pseudonocardiaceae</taxon>
        <taxon>Saccharothrix</taxon>
    </lineage>
</organism>
<dbReference type="InterPro" id="IPR004919">
    <property type="entry name" value="GmrSD_N"/>
</dbReference>
<proteinExistence type="predicted"/>
<dbReference type="Pfam" id="PF03235">
    <property type="entry name" value="GmrSD_N"/>
    <property type="match status" value="1"/>
</dbReference>
<name>A0A918AQJ6_9PSEU</name>